<dbReference type="GO" id="GO:0016740">
    <property type="term" value="F:transferase activity"/>
    <property type="evidence" value="ECO:0007669"/>
    <property type="project" value="UniProtKB-KW"/>
</dbReference>
<sequence>MTKAEGIYGSDIRLQVVGITRFSYPANIEAFNHSASTLQELQEVLYAHERLDQRIHLFEQITLPAIRGQSDKDFALAILIGENLPSKYQEKLEALTGDIQQVHLVRKPEGSGHKEICLEILTSMRDAQSDLIAEFRLDDDDAVAVDFVERTRTIAMEIWPLVRSQKRVELDFCRGFLLDVKGPRATAREIVVPHWTPAQVYFCLPNSPLSIMSYRHTRFWTGNTSLSEAKPIMFVRGVHGDNDSSVNFKKLKKSIRHMPEERVLKFLKQRFLIDIEKI</sequence>
<name>A0A1H9LEX9_9RHOB</name>
<reference evidence="1 2" key="1">
    <citation type="submission" date="2016-10" db="EMBL/GenBank/DDBJ databases">
        <authorList>
            <person name="de Groot N.N."/>
        </authorList>
    </citation>
    <scope>NUCLEOTIDE SEQUENCE [LARGE SCALE GENOMIC DNA]</scope>
    <source>
        <strain evidence="1 2">DSM 22007</strain>
    </source>
</reference>
<dbReference type="STRING" id="657014.SAMN04488092_1274"/>
<gene>
    <name evidence="1" type="ORF">SAMN04488092_1274</name>
</gene>
<evidence type="ECO:0000313" key="2">
    <source>
        <dbReference type="Proteomes" id="UP000198634"/>
    </source>
</evidence>
<protein>
    <submittedName>
        <fullName evidence="1">Putative rhamnosyl transferase</fullName>
    </submittedName>
</protein>
<dbReference type="EMBL" id="FOEP01000027">
    <property type="protein sequence ID" value="SER09503.1"/>
    <property type="molecule type" value="Genomic_DNA"/>
</dbReference>
<evidence type="ECO:0000313" key="1">
    <source>
        <dbReference type="EMBL" id="SER09503.1"/>
    </source>
</evidence>
<dbReference type="InterPro" id="IPR021466">
    <property type="entry name" value="Put_rhamnosyl_transferase"/>
</dbReference>
<proteinExistence type="predicted"/>
<keyword evidence="1" id="KW-0808">Transferase</keyword>
<keyword evidence="2" id="KW-1185">Reference proteome</keyword>
<dbReference type="Pfam" id="PF11316">
    <property type="entry name" value="Rhamno_transf"/>
    <property type="match status" value="1"/>
</dbReference>
<dbReference type="Proteomes" id="UP000198634">
    <property type="component" value="Unassembled WGS sequence"/>
</dbReference>
<accession>A0A1H9LEX9</accession>
<organism evidence="1 2">
    <name type="scientific">Thalassovita taeanensis</name>
    <dbReference type="NCBI Taxonomy" id="657014"/>
    <lineage>
        <taxon>Bacteria</taxon>
        <taxon>Pseudomonadati</taxon>
        <taxon>Pseudomonadota</taxon>
        <taxon>Alphaproteobacteria</taxon>
        <taxon>Rhodobacterales</taxon>
        <taxon>Roseobacteraceae</taxon>
        <taxon>Thalassovita</taxon>
    </lineage>
</organism>
<dbReference type="AlphaFoldDB" id="A0A1H9LEX9"/>